<protein>
    <submittedName>
        <fullName evidence="1">Uncharacterized protein</fullName>
    </submittedName>
</protein>
<organism evidence="1">
    <name type="scientific">uncultured organism</name>
    <dbReference type="NCBI Taxonomy" id="155900"/>
    <lineage>
        <taxon>unclassified sequences</taxon>
        <taxon>environmental samples</taxon>
    </lineage>
</organism>
<dbReference type="EMBL" id="JX684091">
    <property type="protein sequence ID" value="AGF93426.1"/>
    <property type="molecule type" value="Genomic_DNA"/>
</dbReference>
<proteinExistence type="predicted"/>
<evidence type="ECO:0000313" key="1">
    <source>
        <dbReference type="EMBL" id="AGF93426.1"/>
    </source>
</evidence>
<sequence length="70" mass="8030">MTFFRVAGDKDCEHDSLEYLGSDAGNNEFFRCKECGGIIIKKGKIDKEAERKKTEVKDKSLIEQIFGWEP</sequence>
<dbReference type="AlphaFoldDB" id="M1P207"/>
<accession>M1P207</accession>
<name>M1P207_9ZZZZ</name>
<gene>
    <name evidence="1" type="ORF">FLSS-25_0027</name>
</gene>
<reference evidence="1" key="1">
    <citation type="journal article" date="2013" name="Syst. Appl. Microbiol.">
        <title>New insights into the archaeal diversity of a hypersaline microbial mat obtained by a metagenomic approach.</title>
        <authorList>
            <person name="Lopez-Lopez A."/>
            <person name="Richter M."/>
            <person name="Pena A."/>
            <person name="Tamames J."/>
            <person name="Rossello-Mora R."/>
        </authorList>
    </citation>
    <scope>NUCLEOTIDE SEQUENCE</scope>
</reference>